<dbReference type="AlphaFoldDB" id="A0A2I0UTY0"/>
<dbReference type="PANTHER" id="PTHR33332">
    <property type="entry name" value="REVERSE TRANSCRIPTASE DOMAIN-CONTAINING PROTEIN"/>
    <property type="match status" value="1"/>
</dbReference>
<evidence type="ECO:0000313" key="2">
    <source>
        <dbReference type="Proteomes" id="UP000233556"/>
    </source>
</evidence>
<reference evidence="2" key="2">
    <citation type="submission" date="2017-12" db="EMBL/GenBank/DDBJ databases">
        <title>Genome sequence of the Bar-tailed Godwit (Limosa lapponica baueri).</title>
        <authorList>
            <person name="Lima N.C.B."/>
            <person name="Parody-Merino A.M."/>
            <person name="Battley P.F."/>
            <person name="Fidler A.E."/>
            <person name="Prosdocimi F."/>
        </authorList>
    </citation>
    <scope>NUCLEOTIDE SEQUENCE [LARGE SCALE GENOMIC DNA]</scope>
</reference>
<evidence type="ECO:0000313" key="1">
    <source>
        <dbReference type="EMBL" id="PKU49492.1"/>
    </source>
</evidence>
<keyword evidence="2" id="KW-1185">Reference proteome</keyword>
<accession>A0A2I0UTY0</accession>
<name>A0A2I0UTY0_LIMLA</name>
<proteinExistence type="predicted"/>
<dbReference type="Proteomes" id="UP000233556">
    <property type="component" value="Unassembled WGS sequence"/>
</dbReference>
<protein>
    <submittedName>
        <fullName evidence="1">Uncharacterized protein</fullName>
    </submittedName>
</protein>
<organism evidence="1 2">
    <name type="scientific">Limosa lapponica baueri</name>
    <dbReference type="NCBI Taxonomy" id="1758121"/>
    <lineage>
        <taxon>Eukaryota</taxon>
        <taxon>Metazoa</taxon>
        <taxon>Chordata</taxon>
        <taxon>Craniata</taxon>
        <taxon>Vertebrata</taxon>
        <taxon>Euteleostomi</taxon>
        <taxon>Archelosauria</taxon>
        <taxon>Archosauria</taxon>
        <taxon>Dinosauria</taxon>
        <taxon>Saurischia</taxon>
        <taxon>Theropoda</taxon>
        <taxon>Coelurosauria</taxon>
        <taxon>Aves</taxon>
        <taxon>Neognathae</taxon>
        <taxon>Neoaves</taxon>
        <taxon>Charadriiformes</taxon>
        <taxon>Scolopacidae</taxon>
        <taxon>Limosa</taxon>
    </lineage>
</organism>
<sequence length="321" mass="35808">MMEPFLKNCSLGEGLMEKFVEDCLLWQGPHAGAGKNCKEEGEAETMCDELTATPNPHHPTLLVGKEQSNLIGNKLAEFPQVKSVLPMMVIDYSDLLSCKTQIELFSKERGKTISWIAHGLDKHTVLHAKNWLHGWVKNVAVNGVKSSWWLVTSGVSQGSVQGLVLFNIFINYLDEGIEYTLSKFTDNTKLGRSVDLLKGRNGLQSDLDSLDCWANDLMFNKAKCQVLHLGHNNPMQPYRTGEEWLERCLAEKDLGQLVDSWLNMRQQCAQAAKKACSTLTCVRNNGGSRPKEMIVPLYLALVSPHLELLCSVMGPSLEEGY</sequence>
<dbReference type="EMBL" id="KZ505637">
    <property type="protein sequence ID" value="PKU49492.1"/>
    <property type="molecule type" value="Genomic_DNA"/>
</dbReference>
<dbReference type="OrthoDB" id="416454at2759"/>
<gene>
    <name evidence="1" type="ORF">llap_201</name>
</gene>
<reference evidence="2" key="1">
    <citation type="submission" date="2017-11" db="EMBL/GenBank/DDBJ databases">
        <authorList>
            <person name="Lima N.C."/>
            <person name="Parody-Merino A.M."/>
            <person name="Battley P.F."/>
            <person name="Fidler A.E."/>
            <person name="Prosdocimi F."/>
        </authorList>
    </citation>
    <scope>NUCLEOTIDE SEQUENCE [LARGE SCALE GENOMIC DNA]</scope>
</reference>